<comment type="caution">
    <text evidence="3">The sequence shown here is derived from an EMBL/GenBank/DDBJ whole genome shotgun (WGS) entry which is preliminary data.</text>
</comment>
<dbReference type="InterPro" id="IPR007560">
    <property type="entry name" value="Restrct_endonuc_IV_Mrr"/>
</dbReference>
<dbReference type="InterPro" id="IPR011335">
    <property type="entry name" value="Restrct_endonuc-II-like"/>
</dbReference>
<proteinExistence type="predicted"/>
<accession>A0A939DGM4</accession>
<protein>
    <submittedName>
        <fullName evidence="3">Restriction endonuclease</fullName>
    </submittedName>
</protein>
<dbReference type="AlphaFoldDB" id="A0A939DGM4"/>
<evidence type="ECO:0000259" key="2">
    <source>
        <dbReference type="Pfam" id="PF04471"/>
    </source>
</evidence>
<dbReference type="GO" id="GO:0043590">
    <property type="term" value="C:bacterial nucleoid"/>
    <property type="evidence" value="ECO:0007669"/>
    <property type="project" value="TreeGrafter"/>
</dbReference>
<evidence type="ECO:0000313" key="3">
    <source>
        <dbReference type="EMBL" id="MBN7797811.1"/>
    </source>
</evidence>
<feature type="domain" description="Restriction endonuclease type IV Mrr" evidence="2">
    <location>
        <begin position="192"/>
        <end position="303"/>
    </location>
</feature>
<dbReference type="EMBL" id="JAFKCZ010000010">
    <property type="protein sequence ID" value="MBN7797811.1"/>
    <property type="molecule type" value="Genomic_DNA"/>
</dbReference>
<dbReference type="PANTHER" id="PTHR30015:SF7">
    <property type="entry name" value="TYPE IV METHYL-DIRECTED RESTRICTION ENZYME ECOKMRR"/>
    <property type="match status" value="1"/>
</dbReference>
<name>A0A939DGM4_9GAMM</name>
<dbReference type="GO" id="GO:0009307">
    <property type="term" value="P:DNA restriction-modification system"/>
    <property type="evidence" value="ECO:0007669"/>
    <property type="project" value="InterPro"/>
</dbReference>
<dbReference type="InterPro" id="IPR052906">
    <property type="entry name" value="Type_IV_Methyl-Rstrct_Enzyme"/>
</dbReference>
<keyword evidence="3" id="KW-0540">Nuclease</keyword>
<feature type="region of interest" description="Disordered" evidence="1">
    <location>
        <begin position="153"/>
        <end position="181"/>
    </location>
</feature>
<reference evidence="3" key="1">
    <citation type="submission" date="2021-02" db="EMBL/GenBank/DDBJ databases">
        <title>PHA producing bacteria isolated from coastal sediment in Guangdong, Shenzhen.</title>
        <authorList>
            <person name="Zheng W."/>
            <person name="Yu S."/>
            <person name="Huang Y."/>
        </authorList>
    </citation>
    <scope>NUCLEOTIDE SEQUENCE</scope>
    <source>
        <strain evidence="3">TN14-10</strain>
    </source>
</reference>
<organism evidence="3 4">
    <name type="scientific">Parahaliea mediterranea</name>
    <dbReference type="NCBI Taxonomy" id="651086"/>
    <lineage>
        <taxon>Bacteria</taxon>
        <taxon>Pseudomonadati</taxon>
        <taxon>Pseudomonadota</taxon>
        <taxon>Gammaproteobacteria</taxon>
        <taxon>Cellvibrionales</taxon>
        <taxon>Halieaceae</taxon>
        <taxon>Parahaliea</taxon>
    </lineage>
</organism>
<dbReference type="PIRSF" id="PIRSF031853">
    <property type="entry name" value="UPC031853"/>
    <property type="match status" value="1"/>
</dbReference>
<sequence length="330" mass="36403">MTQAWMIRAGRSGKCLEHFESGFVTVGWGAMGDLGNLKTKEMILHAYEIAYPGTKPGKRNLAVGMIDKFVNQVSIGDLVVTYNSQSREYLIGRITGEYEHHADQEDALAHSREVKWHGKAARDKLTSASKNSLGAIMTLFSLSDDVINDLERVSRGESTPEALEENESTTPEDPLEAAESRSKELIKDKLVALDPDEMEELLAALLRAMGFRTRVSPTGPDRGVDVFASPDGLGLEEPRIKAEVKHRNGTIGSQPIRSFIGALRAGDRGIFLSTGGFSKEAKYEADRSNIPVTLMDIDLLADLVIANYDQFDLEGRALIQLVRIYWPADH</sequence>
<evidence type="ECO:0000256" key="1">
    <source>
        <dbReference type="SAM" id="MobiDB-lite"/>
    </source>
</evidence>
<dbReference type="InterPro" id="IPR016984">
    <property type="entry name" value="UCP031853"/>
</dbReference>
<keyword evidence="3" id="KW-0255">Endonuclease</keyword>
<dbReference type="Pfam" id="PF04471">
    <property type="entry name" value="Mrr_cat"/>
    <property type="match status" value="1"/>
</dbReference>
<dbReference type="SUPFAM" id="SSF52980">
    <property type="entry name" value="Restriction endonuclease-like"/>
    <property type="match status" value="1"/>
</dbReference>
<dbReference type="Gene3D" id="3.40.1350.10">
    <property type="match status" value="1"/>
</dbReference>
<evidence type="ECO:0000313" key="4">
    <source>
        <dbReference type="Proteomes" id="UP000664303"/>
    </source>
</evidence>
<keyword evidence="4" id="KW-1185">Reference proteome</keyword>
<keyword evidence="3" id="KW-0378">Hydrolase</keyword>
<dbReference type="PANTHER" id="PTHR30015">
    <property type="entry name" value="MRR RESTRICTION SYSTEM PROTEIN"/>
    <property type="match status" value="1"/>
</dbReference>
<dbReference type="RefSeq" id="WP_206561257.1">
    <property type="nucleotide sequence ID" value="NZ_JAFKCZ010000010.1"/>
</dbReference>
<dbReference type="GO" id="GO:0003677">
    <property type="term" value="F:DNA binding"/>
    <property type="evidence" value="ECO:0007669"/>
    <property type="project" value="InterPro"/>
</dbReference>
<gene>
    <name evidence="3" type="ORF">JYP50_14470</name>
</gene>
<dbReference type="Proteomes" id="UP000664303">
    <property type="component" value="Unassembled WGS sequence"/>
</dbReference>
<dbReference type="GO" id="GO:0015666">
    <property type="term" value="F:restriction endodeoxyribonuclease activity"/>
    <property type="evidence" value="ECO:0007669"/>
    <property type="project" value="TreeGrafter"/>
</dbReference>
<dbReference type="InterPro" id="IPR011856">
    <property type="entry name" value="tRNA_endonuc-like_dom_sf"/>
</dbReference>